<dbReference type="NCBIfam" id="TIGR02221">
    <property type="entry name" value="cas_TM1812"/>
    <property type="match status" value="1"/>
</dbReference>
<evidence type="ECO:0000313" key="2">
    <source>
        <dbReference type="EMBL" id="QSZ27547.1"/>
    </source>
</evidence>
<keyword evidence="3" id="KW-1185">Reference proteome</keyword>
<dbReference type="InterPro" id="IPR011742">
    <property type="entry name" value="CRISPR-assoc_prot_TM1812"/>
</dbReference>
<gene>
    <name evidence="2" type="ORF">ACETAC_01075</name>
</gene>
<dbReference type="RefSeq" id="WP_284680250.1">
    <property type="nucleotide sequence ID" value="NZ_CP060096.1"/>
</dbReference>
<evidence type="ECO:0000256" key="1">
    <source>
        <dbReference type="SAM" id="Coils"/>
    </source>
</evidence>
<sequence length="437" mass="50958">MTVKFFSFLGTGSYTKCRYKFDDIESSSSCYVQEALIAILLKKKVDLKSIFIFKTKEATDTNWNKNKKYPYEAGLDGVLSKYENKLSINPVDIPSGQNEDELWEIFDSVSQQIDEGDEIIFDITHSFRSLPILALIILNYAKFVKKCEIRGIYYGAIEAVGKEIKDIEEKDIAPIFDLTPFVRLLDWTVGIDRFIETGDARHINHLMKLGTKELHLKGMKDERNILSDFSQKLEKYTKNVATCRGKEISNGGLKLKDTLEDAVSIADKAYIKPMKPVIDRLNDRFKNFDNDENKNMLEIVKWCSEHNQIQQGFTILEEGIISYLCDKFRFDKNIKKDREIIEQAIYIKHKSLQKDKDKWREKAKENEDAIKNILNKFNEENDKNLIKVLYEEIKPIRNDINHAGYNEGSMDAEKFETKLKNLIDKVRKYINQNYDVR</sequence>
<reference evidence="2" key="1">
    <citation type="submission" date="2020-08" db="EMBL/GenBank/DDBJ databases">
        <title>Genomic insights into the carbon and energy metabolism of the first obligate autotrophic acetogenic bacterium Aceticella autotrophica gen. nov., sp. nov.</title>
        <authorList>
            <person name="Toshchakov S.V."/>
            <person name="Elcheninov A.G."/>
            <person name="Kublanov I.V."/>
            <person name="Frolov E.N."/>
            <person name="Lebedinsky A.V."/>
        </authorList>
    </citation>
    <scope>NUCLEOTIDE SEQUENCE</scope>
    <source>
        <strain evidence="2">3443-3Ac</strain>
    </source>
</reference>
<feature type="coiled-coil region" evidence="1">
    <location>
        <begin position="349"/>
        <end position="383"/>
    </location>
</feature>
<name>A0A975AW35_9THEO</name>
<dbReference type="AlphaFoldDB" id="A0A975AW35"/>
<dbReference type="KEGG" id="aaut:ACETAC_01075"/>
<dbReference type="NCBIfam" id="TIGR02549">
    <property type="entry name" value="CRISPR_DxTHG"/>
    <property type="match status" value="1"/>
</dbReference>
<accession>A0A975AW35</accession>
<keyword evidence="1" id="KW-0175">Coiled coil</keyword>
<evidence type="ECO:0000313" key="3">
    <source>
        <dbReference type="Proteomes" id="UP000671913"/>
    </source>
</evidence>
<dbReference type="SUPFAM" id="SSF160980">
    <property type="entry name" value="SSO1389-like"/>
    <property type="match status" value="1"/>
</dbReference>
<proteinExistence type="predicted"/>
<organism evidence="2 3">
    <name type="scientific">Aceticella autotrophica</name>
    <dbReference type="NCBI Taxonomy" id="2755338"/>
    <lineage>
        <taxon>Bacteria</taxon>
        <taxon>Bacillati</taxon>
        <taxon>Bacillota</taxon>
        <taxon>Clostridia</taxon>
        <taxon>Thermoanaerobacterales</taxon>
        <taxon>Thermoanaerobacteraceae</taxon>
        <taxon>Aceticella</taxon>
    </lineage>
</organism>
<dbReference type="InterPro" id="IPR013383">
    <property type="entry name" value="CRISPR-assoc_prot_DxTHG_CS"/>
</dbReference>
<protein>
    <submittedName>
        <fullName evidence="2">TIGR02221 family CRISPR-associated protein</fullName>
    </submittedName>
</protein>
<dbReference type="Proteomes" id="UP000671913">
    <property type="component" value="Chromosome"/>
</dbReference>
<dbReference type="CDD" id="cd09732">
    <property type="entry name" value="Csx1_III-U"/>
    <property type="match status" value="1"/>
</dbReference>
<dbReference type="EMBL" id="CP060096">
    <property type="protein sequence ID" value="QSZ27547.1"/>
    <property type="molecule type" value="Genomic_DNA"/>
</dbReference>